<dbReference type="OrthoDB" id="765859at2"/>
<dbReference type="STRING" id="288992.SAMN04488522_105538"/>
<reference evidence="3" key="1">
    <citation type="submission" date="2016-11" db="EMBL/GenBank/DDBJ databases">
        <authorList>
            <person name="Varghese N."/>
            <person name="Submissions S."/>
        </authorList>
    </citation>
    <scope>NUCLEOTIDE SEQUENCE [LARGE SCALE GENOMIC DNA]</scope>
    <source>
        <strain evidence="3">DSM 16990</strain>
    </source>
</reference>
<dbReference type="EMBL" id="FQUQ01000005">
    <property type="protein sequence ID" value="SHG45011.1"/>
    <property type="molecule type" value="Genomic_DNA"/>
</dbReference>
<protein>
    <recommendedName>
        <fullName evidence="1">DUF1842 domain-containing protein</fullName>
    </recommendedName>
</protein>
<organism evidence="2 3">
    <name type="scientific">Pedobacter caeni</name>
    <dbReference type="NCBI Taxonomy" id="288992"/>
    <lineage>
        <taxon>Bacteria</taxon>
        <taxon>Pseudomonadati</taxon>
        <taxon>Bacteroidota</taxon>
        <taxon>Sphingobacteriia</taxon>
        <taxon>Sphingobacteriales</taxon>
        <taxon>Sphingobacteriaceae</taxon>
        <taxon>Pedobacter</taxon>
    </lineage>
</organism>
<dbReference type="Pfam" id="PF08896">
    <property type="entry name" value="DUF1842"/>
    <property type="match status" value="1"/>
</dbReference>
<dbReference type="AlphaFoldDB" id="A0A1M5JWT2"/>
<name>A0A1M5JWT2_9SPHI</name>
<dbReference type="RefSeq" id="WP_073235423.1">
    <property type="nucleotide sequence ID" value="NZ_FQUQ01000005.1"/>
</dbReference>
<gene>
    <name evidence="2" type="ORF">SAMN04488522_105538</name>
</gene>
<evidence type="ECO:0000259" key="1">
    <source>
        <dbReference type="Pfam" id="PF08896"/>
    </source>
</evidence>
<sequence length="143" mass="16196">MLPVSDHLPTDSLNLRIISEGLFQPILQLNLTKNSSGNLCGIANLTLKELGRVSDFCFRVHGNYKTIPHSTRILVKLKGDISIHKTSKNQLSIDMEMDKEWTTGIATYQYQIRAANIIRNATVSSVLFTQTQFKTQKYSLSFY</sequence>
<accession>A0A1M5JWT2</accession>
<dbReference type="Proteomes" id="UP000184287">
    <property type="component" value="Unassembled WGS sequence"/>
</dbReference>
<dbReference type="InterPro" id="IPR014992">
    <property type="entry name" value="DUF1842"/>
</dbReference>
<evidence type="ECO:0000313" key="3">
    <source>
        <dbReference type="Proteomes" id="UP000184287"/>
    </source>
</evidence>
<proteinExistence type="predicted"/>
<feature type="domain" description="DUF1842" evidence="1">
    <location>
        <begin position="25"/>
        <end position="111"/>
    </location>
</feature>
<evidence type="ECO:0000313" key="2">
    <source>
        <dbReference type="EMBL" id="SHG45011.1"/>
    </source>
</evidence>
<keyword evidence="3" id="KW-1185">Reference proteome</keyword>